<feature type="region of interest" description="Disordered" evidence="4">
    <location>
        <begin position="207"/>
        <end position="394"/>
    </location>
</feature>
<dbReference type="GO" id="GO:0033592">
    <property type="term" value="F:RNA strand annealing activity"/>
    <property type="evidence" value="ECO:0007669"/>
    <property type="project" value="InterPro"/>
</dbReference>
<sequence>MSSLPPSSTPPEGDDSAPVSLPAAVDAAPESSPEVAAAVEPSPPVAADASAEPQPAGQTARPALEDCGPQLKKLYPALFSNPPKPIKLRIQADIQERSPGLFTKPQLSAFLRRYTGSHAYLNALVKATHRFDLDGNPGDELSDEHRNAATEELARRRANTQARTALEQEQRANRATLLKEFEANTLPVAEFAAAKGVPEGELEPLIARARKEAFEPPPAPAFNRDRRGPQHNRGPRPEGQGPRGPRPPRDANAQPAVAANGAAPQADAPRAPRPPRADGPRSPRTDAPRGPRGDRPQGPRPDAPRADGPRGPLDAPRAERPRGPLDAPRGPRPEGQRNGPRPDSRGPRADGPRGANNGPRSDAPRGPRRDDDRRPPRPDDRGPRPNVVSSPAAPTAMALAFSALNALKTKK</sequence>
<dbReference type="Proteomes" id="UP001139353">
    <property type="component" value="Unassembled WGS sequence"/>
</dbReference>
<evidence type="ECO:0000313" key="7">
    <source>
        <dbReference type="Proteomes" id="UP001139353"/>
    </source>
</evidence>
<dbReference type="PANTHER" id="PTHR38106:SF1">
    <property type="entry name" value="RNA CHAPERONE PROQ"/>
    <property type="match status" value="1"/>
</dbReference>
<proteinExistence type="predicted"/>
<evidence type="ECO:0000256" key="1">
    <source>
        <dbReference type="ARBA" id="ARBA00022490"/>
    </source>
</evidence>
<keyword evidence="1" id="KW-0963">Cytoplasm</keyword>
<dbReference type="Gene3D" id="1.10.1710.10">
    <property type="entry name" value="ProQ/FinO domain"/>
    <property type="match status" value="1"/>
</dbReference>
<dbReference type="AlphaFoldDB" id="A0A9X2BYB0"/>
<dbReference type="EMBL" id="JAJLJH010000001">
    <property type="protein sequence ID" value="MCK9685217.1"/>
    <property type="molecule type" value="Genomic_DNA"/>
</dbReference>
<name>A0A9X2BYB0_9BURK</name>
<dbReference type="InterPro" id="IPR023529">
    <property type="entry name" value="ProQ"/>
</dbReference>
<evidence type="ECO:0000256" key="2">
    <source>
        <dbReference type="ARBA" id="ARBA00022884"/>
    </source>
</evidence>
<dbReference type="SUPFAM" id="SSF48657">
    <property type="entry name" value="FinO-like"/>
    <property type="match status" value="1"/>
</dbReference>
<evidence type="ECO:0000256" key="4">
    <source>
        <dbReference type="SAM" id="MobiDB-lite"/>
    </source>
</evidence>
<dbReference type="RefSeq" id="WP_275681225.1">
    <property type="nucleotide sequence ID" value="NZ_JAJLJH010000001.1"/>
</dbReference>
<feature type="compositionally biased region" description="Basic and acidic residues" evidence="4">
    <location>
        <begin position="275"/>
        <end position="308"/>
    </location>
</feature>
<feature type="compositionally biased region" description="Basic and acidic residues" evidence="4">
    <location>
        <begin position="362"/>
        <end position="383"/>
    </location>
</feature>
<feature type="region of interest" description="Disordered" evidence="4">
    <location>
        <begin position="1"/>
        <end position="67"/>
    </location>
</feature>
<comment type="caution">
    <text evidence="6">The sequence shown here is derived from an EMBL/GenBank/DDBJ whole genome shotgun (WGS) entry which is preliminary data.</text>
</comment>
<feature type="compositionally biased region" description="Basic and acidic residues" evidence="4">
    <location>
        <begin position="316"/>
        <end position="351"/>
    </location>
</feature>
<gene>
    <name evidence="6" type="ORF">LPC04_05765</name>
</gene>
<dbReference type="Pfam" id="PF04352">
    <property type="entry name" value="ProQ"/>
    <property type="match status" value="1"/>
</dbReference>
<dbReference type="GO" id="GO:0034057">
    <property type="term" value="F:RNA strand-exchange activity"/>
    <property type="evidence" value="ECO:0007669"/>
    <property type="project" value="InterPro"/>
</dbReference>
<dbReference type="PANTHER" id="PTHR38106">
    <property type="entry name" value="RNA CHAPERONE PROQ"/>
    <property type="match status" value="1"/>
</dbReference>
<dbReference type="GO" id="GO:0010608">
    <property type="term" value="P:post-transcriptional regulation of gene expression"/>
    <property type="evidence" value="ECO:0007669"/>
    <property type="project" value="InterPro"/>
</dbReference>
<evidence type="ECO:0000313" key="6">
    <source>
        <dbReference type="EMBL" id="MCK9685217.1"/>
    </source>
</evidence>
<feature type="compositionally biased region" description="Low complexity" evidence="4">
    <location>
        <begin position="250"/>
        <end position="269"/>
    </location>
</feature>
<dbReference type="InterPro" id="IPR016103">
    <property type="entry name" value="ProQ/FinO"/>
</dbReference>
<dbReference type="InterPro" id="IPR036442">
    <property type="entry name" value="ProQ/FinO_sf"/>
</dbReference>
<protein>
    <submittedName>
        <fullName evidence="6">ProQ/FINO family protein</fullName>
    </submittedName>
</protein>
<accession>A0A9X2BYB0</accession>
<keyword evidence="3" id="KW-0143">Chaperone</keyword>
<dbReference type="GO" id="GO:0005829">
    <property type="term" value="C:cytosol"/>
    <property type="evidence" value="ECO:0007669"/>
    <property type="project" value="TreeGrafter"/>
</dbReference>
<feature type="compositionally biased region" description="Low complexity" evidence="4">
    <location>
        <begin position="26"/>
        <end position="53"/>
    </location>
</feature>
<feature type="domain" description="ProQ/FinO" evidence="5">
    <location>
        <begin position="55"/>
        <end position="169"/>
    </location>
</feature>
<keyword evidence="2" id="KW-0694">RNA-binding</keyword>
<organism evidence="6 7">
    <name type="scientific">Scleromatobacter humisilvae</name>
    <dbReference type="NCBI Taxonomy" id="2897159"/>
    <lineage>
        <taxon>Bacteria</taxon>
        <taxon>Pseudomonadati</taxon>
        <taxon>Pseudomonadota</taxon>
        <taxon>Betaproteobacteria</taxon>
        <taxon>Burkholderiales</taxon>
        <taxon>Sphaerotilaceae</taxon>
        <taxon>Scleromatobacter</taxon>
    </lineage>
</organism>
<evidence type="ECO:0000259" key="5">
    <source>
        <dbReference type="SMART" id="SM00945"/>
    </source>
</evidence>
<keyword evidence="7" id="KW-1185">Reference proteome</keyword>
<reference evidence="6" key="1">
    <citation type="submission" date="2021-11" db="EMBL/GenBank/DDBJ databases">
        <title>BS-T2-15 a new species belonging to the Comamonadaceae family isolated from the soil of a French oak forest.</title>
        <authorList>
            <person name="Mieszkin S."/>
            <person name="Alain K."/>
        </authorList>
    </citation>
    <scope>NUCLEOTIDE SEQUENCE</scope>
    <source>
        <strain evidence="6">BS-T2-15</strain>
    </source>
</reference>
<dbReference type="SMART" id="SM00945">
    <property type="entry name" value="ProQ"/>
    <property type="match status" value="1"/>
</dbReference>
<evidence type="ECO:0000256" key="3">
    <source>
        <dbReference type="ARBA" id="ARBA00023186"/>
    </source>
</evidence>